<dbReference type="GO" id="GO:0004177">
    <property type="term" value="F:aminopeptidase activity"/>
    <property type="evidence" value="ECO:0007669"/>
    <property type="project" value="UniProtKB-KW"/>
</dbReference>
<evidence type="ECO:0000256" key="10">
    <source>
        <dbReference type="RuleBase" id="RU004387"/>
    </source>
</evidence>
<evidence type="ECO:0000313" key="11">
    <source>
        <dbReference type="EMBL" id="SHL98629.1"/>
    </source>
</evidence>
<dbReference type="InterPro" id="IPR023358">
    <property type="entry name" value="Peptidase_M18_dom2"/>
</dbReference>
<dbReference type="EMBL" id="FRCP01000005">
    <property type="protein sequence ID" value="SHL98629.1"/>
    <property type="molecule type" value="Genomic_DNA"/>
</dbReference>
<dbReference type="Proteomes" id="UP000184038">
    <property type="component" value="Unassembled WGS sequence"/>
</dbReference>
<keyword evidence="7 9" id="KW-0862">Zinc</keyword>
<evidence type="ECO:0000256" key="8">
    <source>
        <dbReference type="ARBA" id="ARBA00023049"/>
    </source>
</evidence>
<dbReference type="Gene3D" id="2.30.250.10">
    <property type="entry name" value="Aminopeptidase i, Domain 2"/>
    <property type="match status" value="1"/>
</dbReference>
<evidence type="ECO:0000256" key="2">
    <source>
        <dbReference type="ARBA" id="ARBA00008290"/>
    </source>
</evidence>
<keyword evidence="6 9" id="KW-0378">Hydrolase</keyword>
<gene>
    <name evidence="11" type="ORF">SAMN02746066_00383</name>
</gene>
<dbReference type="FunFam" id="2.30.250.10:FF:000003">
    <property type="entry name" value="Probable M18 family aminopeptidase 2"/>
    <property type="match status" value="1"/>
</dbReference>
<keyword evidence="8 9" id="KW-0482">Metalloprotease</keyword>
<dbReference type="GO" id="GO:0005737">
    <property type="term" value="C:cytoplasm"/>
    <property type="evidence" value="ECO:0007669"/>
    <property type="project" value="UniProtKB-ARBA"/>
</dbReference>
<evidence type="ECO:0000256" key="3">
    <source>
        <dbReference type="ARBA" id="ARBA00022438"/>
    </source>
</evidence>
<dbReference type="PANTHER" id="PTHR28570">
    <property type="entry name" value="ASPARTYL AMINOPEPTIDASE"/>
    <property type="match status" value="1"/>
</dbReference>
<evidence type="ECO:0000256" key="6">
    <source>
        <dbReference type="ARBA" id="ARBA00022801"/>
    </source>
</evidence>
<dbReference type="Pfam" id="PF02127">
    <property type="entry name" value="Peptidase_M18"/>
    <property type="match status" value="1"/>
</dbReference>
<dbReference type="AlphaFoldDB" id="A0A1M7F4M2"/>
<comment type="cofactor">
    <cofactor evidence="1 10">
        <name>Zn(2+)</name>
        <dbReference type="ChEBI" id="CHEBI:29105"/>
    </cofactor>
</comment>
<dbReference type="RefSeq" id="WP_073282181.1">
    <property type="nucleotide sequence ID" value="NZ_FRCP01000005.1"/>
</dbReference>
<keyword evidence="12" id="KW-1185">Reference proteome</keyword>
<dbReference type="PRINTS" id="PR00932">
    <property type="entry name" value="AMINO1PTASE"/>
</dbReference>
<dbReference type="PANTHER" id="PTHR28570:SF3">
    <property type="entry name" value="ASPARTYL AMINOPEPTIDASE"/>
    <property type="match status" value="1"/>
</dbReference>
<sequence>MDFEKDALELMEFIETATSPFHVVAKSATILQENGFTELDMKQPWALQQGGNYYTIPYPSTLFAFSIGKDTSDSSDFRIVATHTDHPCLMIKPLADMSSNGYRKINTEIYGGPILNTWLDRPLSIAGRVAITSNKVFEPEMRFIDIRRPVLTIPNLAIHMNREVNKGVELNRQTDMIPIIGLVNDNLNKDGYFMKFLAGELGVDADKILDFELYIYNSEKGQLVGAEEEFISCPRLDNLTSTYGALRAITNKNRHDGINVIALFDNEEVGSKTKQGADSTLMTMLLEKIFEGLGFSHTREAIMRSMHLSVDVAHAIHPNHSEKSDPTTFAKLNEGVVIKINNNQKYATDSKAIATLQQLCESGSVKYQKYVNRSDIAGGGTLGSLVSSQIPMLTVDLGIPMLAMHSARELMGVKDQTYMNQLLHTFFTAK</sequence>
<name>A0A1M7F4M2_9FIRM</name>
<organism evidence="11 12">
    <name type="scientific">Anaerosporobacter mobilis DSM 15930</name>
    <dbReference type="NCBI Taxonomy" id="1120996"/>
    <lineage>
        <taxon>Bacteria</taxon>
        <taxon>Bacillati</taxon>
        <taxon>Bacillota</taxon>
        <taxon>Clostridia</taxon>
        <taxon>Lachnospirales</taxon>
        <taxon>Lachnospiraceae</taxon>
        <taxon>Anaerosporobacter</taxon>
    </lineage>
</organism>
<dbReference type="Gene3D" id="3.40.630.10">
    <property type="entry name" value="Zn peptidases"/>
    <property type="match status" value="1"/>
</dbReference>
<keyword evidence="3 9" id="KW-0031">Aminopeptidase</keyword>
<dbReference type="CDD" id="cd05658">
    <property type="entry name" value="M18_DAP"/>
    <property type="match status" value="1"/>
</dbReference>
<comment type="similarity">
    <text evidence="2 9">Belongs to the peptidase M18 family.</text>
</comment>
<evidence type="ECO:0000256" key="4">
    <source>
        <dbReference type="ARBA" id="ARBA00022670"/>
    </source>
</evidence>
<dbReference type="GO" id="GO:0006508">
    <property type="term" value="P:proteolysis"/>
    <property type="evidence" value="ECO:0007669"/>
    <property type="project" value="UniProtKB-KW"/>
</dbReference>
<proteinExistence type="inferred from homology"/>
<reference evidence="11 12" key="1">
    <citation type="submission" date="2016-11" db="EMBL/GenBank/DDBJ databases">
        <authorList>
            <person name="Jaros S."/>
            <person name="Januszkiewicz K."/>
            <person name="Wedrychowicz H."/>
        </authorList>
    </citation>
    <scope>NUCLEOTIDE SEQUENCE [LARGE SCALE GENOMIC DNA]</scope>
    <source>
        <strain evidence="11 12">DSM 15930</strain>
    </source>
</reference>
<accession>A0A1M7F4M2</accession>
<keyword evidence="4 9" id="KW-0645">Protease</keyword>
<dbReference type="OrthoDB" id="9764268at2"/>
<dbReference type="STRING" id="1120996.SAMN02746066_00383"/>
<dbReference type="SUPFAM" id="SSF101821">
    <property type="entry name" value="Aminopeptidase/glucanase lid domain"/>
    <property type="match status" value="1"/>
</dbReference>
<evidence type="ECO:0000256" key="5">
    <source>
        <dbReference type="ARBA" id="ARBA00022723"/>
    </source>
</evidence>
<dbReference type="NCBIfam" id="NF002759">
    <property type="entry name" value="PRK02813.1"/>
    <property type="match status" value="1"/>
</dbReference>
<evidence type="ECO:0000313" key="12">
    <source>
        <dbReference type="Proteomes" id="UP000184038"/>
    </source>
</evidence>
<dbReference type="EC" id="3.4.11.-" evidence="10"/>
<dbReference type="GO" id="GO:0008270">
    <property type="term" value="F:zinc ion binding"/>
    <property type="evidence" value="ECO:0007669"/>
    <property type="project" value="InterPro"/>
</dbReference>
<evidence type="ECO:0000256" key="9">
    <source>
        <dbReference type="RuleBase" id="RU004386"/>
    </source>
</evidence>
<protein>
    <recommendedName>
        <fullName evidence="10">M18 family aminopeptidase</fullName>
        <ecNumber evidence="10">3.4.11.-</ecNumber>
    </recommendedName>
</protein>
<dbReference type="InterPro" id="IPR001948">
    <property type="entry name" value="Peptidase_M18"/>
</dbReference>
<keyword evidence="5 9" id="KW-0479">Metal-binding</keyword>
<evidence type="ECO:0000256" key="1">
    <source>
        <dbReference type="ARBA" id="ARBA00001947"/>
    </source>
</evidence>
<dbReference type="SUPFAM" id="SSF53187">
    <property type="entry name" value="Zn-dependent exopeptidases"/>
    <property type="match status" value="1"/>
</dbReference>
<evidence type="ECO:0000256" key="7">
    <source>
        <dbReference type="ARBA" id="ARBA00022833"/>
    </source>
</evidence>
<dbReference type="GO" id="GO:0008237">
    <property type="term" value="F:metallopeptidase activity"/>
    <property type="evidence" value="ECO:0007669"/>
    <property type="project" value="UniProtKB-KW"/>
</dbReference>